<reference evidence="3 4" key="1">
    <citation type="submission" date="2018-12" db="EMBL/GenBank/DDBJ databases">
        <title>Complete genome sequence of Iodobacter sp. H11R3.</title>
        <authorList>
            <person name="Bae J.-W."/>
        </authorList>
    </citation>
    <scope>NUCLEOTIDE SEQUENCE [LARGE SCALE GENOMIC DNA]</scope>
    <source>
        <strain evidence="3 4">H11R3</strain>
    </source>
</reference>
<dbReference type="AlphaFoldDB" id="A0A3S8ZRB1"/>
<dbReference type="EMBL" id="CP034433">
    <property type="protein sequence ID" value="AZN36022.1"/>
    <property type="molecule type" value="Genomic_DNA"/>
</dbReference>
<dbReference type="Pfam" id="PF13413">
    <property type="entry name" value="HTH_25"/>
    <property type="match status" value="1"/>
</dbReference>
<evidence type="ECO:0000256" key="1">
    <source>
        <dbReference type="SAM" id="Phobius"/>
    </source>
</evidence>
<dbReference type="Proteomes" id="UP000282438">
    <property type="component" value="Chromosome"/>
</dbReference>
<dbReference type="InterPro" id="IPR025194">
    <property type="entry name" value="RodZ-like_C"/>
</dbReference>
<proteinExistence type="predicted"/>
<dbReference type="GO" id="GO:0003677">
    <property type="term" value="F:DNA binding"/>
    <property type="evidence" value="ECO:0007669"/>
    <property type="project" value="InterPro"/>
</dbReference>
<keyword evidence="1" id="KW-0472">Membrane</keyword>
<dbReference type="OrthoDB" id="8561330at2"/>
<evidence type="ECO:0000313" key="4">
    <source>
        <dbReference type="Proteomes" id="UP000282438"/>
    </source>
</evidence>
<accession>A0A3S8ZRB1</accession>
<evidence type="ECO:0000313" key="3">
    <source>
        <dbReference type="EMBL" id="AZN36022.1"/>
    </source>
</evidence>
<dbReference type="InterPro" id="IPR010982">
    <property type="entry name" value="Lambda_DNA-bd_dom_sf"/>
</dbReference>
<gene>
    <name evidence="3" type="ORF">EJO50_05745</name>
</gene>
<dbReference type="RefSeq" id="WP_125972304.1">
    <property type="nucleotide sequence ID" value="NZ_CP034433.1"/>
</dbReference>
<evidence type="ECO:0000259" key="2">
    <source>
        <dbReference type="Pfam" id="PF13464"/>
    </source>
</evidence>
<feature type="transmembrane region" description="Helical" evidence="1">
    <location>
        <begin position="119"/>
        <end position="140"/>
    </location>
</feature>
<sequence length="302" mass="31752">MTEIIDSSSEQQSVVITAGAALKARRLELGYSLDKVSAQLKLTPRQIEAIESERFDELPGNTFVRGFVRNYARFLDLPMAPLLAHLENCLPQERQQAALPRVNEDTSVLLGSGAKAHSFLLGAVVIIGVAVGAAGVVWYLQQPVQPELVALVTAPQPKAVDVASEAAARAASPVEALFASVPVQKAASAVSIPVASSASVVVMVKPVASVAVALKASEAQAVVAAGEINIAVQQDSWVQVQDATGAKLLSGLLKPGMSKSLSGVPPYRLKIGNAPYTKLTFRNQIVDLTTYTSGDVATFELK</sequence>
<dbReference type="Pfam" id="PF13464">
    <property type="entry name" value="RodZ_C"/>
    <property type="match status" value="1"/>
</dbReference>
<keyword evidence="1" id="KW-0812">Transmembrane</keyword>
<keyword evidence="1" id="KW-1133">Transmembrane helix</keyword>
<protein>
    <submittedName>
        <fullName evidence="3">Helix-turn-helix domain-containing protein</fullName>
    </submittedName>
</protein>
<name>A0A3S8ZRB1_9NEIS</name>
<dbReference type="InterPro" id="IPR050400">
    <property type="entry name" value="Bact_Cytoskel_RodZ"/>
</dbReference>
<feature type="domain" description="Cytoskeleton protein RodZ-like C-terminal" evidence="2">
    <location>
        <begin position="230"/>
        <end position="300"/>
    </location>
</feature>
<dbReference type="PANTHER" id="PTHR34475:SF1">
    <property type="entry name" value="CYTOSKELETON PROTEIN RODZ"/>
    <property type="match status" value="1"/>
</dbReference>
<keyword evidence="4" id="KW-1185">Reference proteome</keyword>
<dbReference type="Gene3D" id="1.10.260.40">
    <property type="entry name" value="lambda repressor-like DNA-binding domains"/>
    <property type="match status" value="1"/>
</dbReference>
<dbReference type="PANTHER" id="PTHR34475">
    <property type="match status" value="1"/>
</dbReference>
<organism evidence="3 4">
    <name type="scientific">Iodobacter ciconiae</name>
    <dbReference type="NCBI Taxonomy" id="2496266"/>
    <lineage>
        <taxon>Bacteria</taxon>
        <taxon>Pseudomonadati</taxon>
        <taxon>Pseudomonadota</taxon>
        <taxon>Betaproteobacteria</taxon>
        <taxon>Neisseriales</taxon>
        <taxon>Chitinibacteraceae</taxon>
        <taxon>Iodobacter</taxon>
    </lineage>
</organism>
<dbReference type="KEGG" id="iod:EJO50_05745"/>